<dbReference type="WBParaSite" id="TCNE_0001336401-mRNA-1">
    <property type="protein sequence ID" value="TCNE_0001336401-mRNA-1"/>
    <property type="gene ID" value="TCNE_0001336401"/>
</dbReference>
<dbReference type="GO" id="GO:0032956">
    <property type="term" value="P:regulation of actin cytoskeleton organization"/>
    <property type="evidence" value="ECO:0007669"/>
    <property type="project" value="TreeGrafter"/>
</dbReference>
<dbReference type="PROSITE" id="PS50238">
    <property type="entry name" value="RHOGAP"/>
    <property type="match status" value="1"/>
</dbReference>
<keyword evidence="2" id="KW-0597">Phosphoprotein</keyword>
<evidence type="ECO:0000313" key="5">
    <source>
        <dbReference type="EMBL" id="VDM44685.1"/>
    </source>
</evidence>
<keyword evidence="6" id="KW-1185">Reference proteome</keyword>
<gene>
    <name evidence="5" type="ORF">TCNE_LOCUS13364</name>
</gene>
<dbReference type="EMBL" id="UYWY01021689">
    <property type="protein sequence ID" value="VDM44685.1"/>
    <property type="molecule type" value="Genomic_DNA"/>
</dbReference>
<feature type="domain" description="Rho-GAP" evidence="4">
    <location>
        <begin position="266"/>
        <end position="454"/>
    </location>
</feature>
<dbReference type="InterPro" id="IPR027267">
    <property type="entry name" value="AH/BAR_dom_sf"/>
</dbReference>
<evidence type="ECO:0000313" key="7">
    <source>
        <dbReference type="WBParaSite" id="TCNE_0001336401-mRNA-1"/>
    </source>
</evidence>
<dbReference type="AlphaFoldDB" id="A0A183UXZ4"/>
<feature type="region of interest" description="Disordered" evidence="3">
    <location>
        <begin position="576"/>
        <end position="611"/>
    </location>
</feature>
<evidence type="ECO:0000256" key="3">
    <source>
        <dbReference type="SAM" id="MobiDB-lite"/>
    </source>
</evidence>
<dbReference type="PANTHER" id="PTHR14130">
    <property type="entry name" value="3BP-1 RELATED RHOGAP"/>
    <property type="match status" value="1"/>
</dbReference>
<dbReference type="GO" id="GO:0005737">
    <property type="term" value="C:cytoplasm"/>
    <property type="evidence" value="ECO:0007669"/>
    <property type="project" value="InterPro"/>
</dbReference>
<evidence type="ECO:0000313" key="6">
    <source>
        <dbReference type="Proteomes" id="UP000050794"/>
    </source>
</evidence>
<dbReference type="InterPro" id="IPR000198">
    <property type="entry name" value="RhoGAP_dom"/>
</dbReference>
<sequence>MDKMKEGLQRRARRMQENLQQSVGLSERKDELQSVTHLEQRNQKMVAAVKNTQQNLQTCIRSGSKNEAVDKRKRRLEQFGLWQQLQADAKDFENTFPRDEPPLLADVLRMYGEVVGVILEEKVLTDQLIEKNVIDAFGKYIDEEKALSKAKEKLTRTAVDVEVCRKRRHGNHDESKAQEIQDEYDQLQLKLDNYKDNIYTDIYTLSSKEAEIACVFKDLVDAQVEYHRTALQKLENILPEIDRKIGDLFDDISGTASYPRRPVFGCHLEDHLRYTKRQIAVVLEVCCSALKRYGFNEKGLFRVNGNNNRIRRMKAAFDAHQICGATNELSEYVSDPHSICSVLKCYLRELPEPLMTHELHSEWVHVARMDPESRREAIYKLLPHLPEANRLNLAYLIRFLQLMLEYEDQTMMSVGNLSIVFGPNLIDGGTGSESENMLGSKLVETLLLNADYFFPNDVFNFVSPLTNSYHQRLVDSMGGFDNERVPPRCTQVQFDNCSINSSHGHSSQLRSTVSQQTPPVRARPKWPAPPPPSCFSNAVDEISSSLEHLNSVVSKSPSTASNDSMAEYGYSNVEVGDDFTSNTSMTRSLNEPLRPSRPPPPRASATQPLPHAEQISKPVARPVSYVNAVSSSQQESEGSAAASLVPPPRKNASLAVVKTSLDENNRTFVHLESDAFQNSPSYSNMAAAVPKPPVPAKPRSSNEITKL</sequence>
<dbReference type="InterPro" id="IPR004148">
    <property type="entry name" value="BAR_dom"/>
</dbReference>
<dbReference type="Proteomes" id="UP000050794">
    <property type="component" value="Unassembled WGS sequence"/>
</dbReference>
<dbReference type="SUPFAM" id="SSF48350">
    <property type="entry name" value="GTPase activation domain, GAP"/>
    <property type="match status" value="1"/>
</dbReference>
<dbReference type="PANTHER" id="PTHR14130:SF14">
    <property type="entry name" value="RHO GTPASE-ACTIVATING PROTEIN 92B"/>
    <property type="match status" value="1"/>
</dbReference>
<proteinExistence type="predicted"/>
<dbReference type="InterPro" id="IPR047165">
    <property type="entry name" value="RHG17/44/SH3BP1-like"/>
</dbReference>
<evidence type="ECO:0000259" key="4">
    <source>
        <dbReference type="PROSITE" id="PS50238"/>
    </source>
</evidence>
<dbReference type="Pfam" id="PF03114">
    <property type="entry name" value="BAR"/>
    <property type="match status" value="1"/>
</dbReference>
<protein>
    <submittedName>
        <fullName evidence="7">Rho-GAP domain-containing protein</fullName>
    </submittedName>
</protein>
<dbReference type="Pfam" id="PF00620">
    <property type="entry name" value="RhoGAP"/>
    <property type="match status" value="1"/>
</dbReference>
<feature type="compositionally biased region" description="Polar residues" evidence="3">
    <location>
        <begin position="579"/>
        <end position="589"/>
    </location>
</feature>
<feature type="region of interest" description="Disordered" evidence="3">
    <location>
        <begin position="1"/>
        <end position="31"/>
    </location>
</feature>
<accession>A0A183UXZ4</accession>
<name>A0A183UXZ4_TOXCA</name>
<dbReference type="Gene3D" id="1.20.1270.60">
    <property type="entry name" value="Arfaptin homology (AH) domain/BAR domain"/>
    <property type="match status" value="1"/>
</dbReference>
<dbReference type="GO" id="GO:0005096">
    <property type="term" value="F:GTPase activator activity"/>
    <property type="evidence" value="ECO:0007669"/>
    <property type="project" value="UniProtKB-KW"/>
</dbReference>
<dbReference type="GO" id="GO:0035020">
    <property type="term" value="P:regulation of Rac protein signal transduction"/>
    <property type="evidence" value="ECO:0007669"/>
    <property type="project" value="TreeGrafter"/>
</dbReference>
<feature type="region of interest" description="Disordered" evidence="3">
    <location>
        <begin position="676"/>
        <end position="707"/>
    </location>
</feature>
<feature type="compositionally biased region" description="Polar residues" evidence="3">
    <location>
        <begin position="500"/>
        <end position="517"/>
    </location>
</feature>
<evidence type="ECO:0000256" key="1">
    <source>
        <dbReference type="ARBA" id="ARBA00022468"/>
    </source>
</evidence>
<reference evidence="7" key="1">
    <citation type="submission" date="2016-06" db="UniProtKB">
        <authorList>
            <consortium name="WormBaseParasite"/>
        </authorList>
    </citation>
    <scope>IDENTIFICATION</scope>
</reference>
<dbReference type="GO" id="GO:0007165">
    <property type="term" value="P:signal transduction"/>
    <property type="evidence" value="ECO:0007669"/>
    <property type="project" value="InterPro"/>
</dbReference>
<keyword evidence="1" id="KW-0343">GTPase activation</keyword>
<evidence type="ECO:0000256" key="2">
    <source>
        <dbReference type="ARBA" id="ARBA00022553"/>
    </source>
</evidence>
<dbReference type="SUPFAM" id="SSF103657">
    <property type="entry name" value="BAR/IMD domain-like"/>
    <property type="match status" value="1"/>
</dbReference>
<feature type="region of interest" description="Disordered" evidence="3">
    <location>
        <begin position="500"/>
        <end position="538"/>
    </location>
</feature>
<dbReference type="Gene3D" id="1.10.555.10">
    <property type="entry name" value="Rho GTPase activation protein"/>
    <property type="match status" value="1"/>
</dbReference>
<reference evidence="5 6" key="2">
    <citation type="submission" date="2018-11" db="EMBL/GenBank/DDBJ databases">
        <authorList>
            <consortium name="Pathogen Informatics"/>
        </authorList>
    </citation>
    <scope>NUCLEOTIDE SEQUENCE [LARGE SCALE GENOMIC DNA]</scope>
</reference>
<organism evidence="6 7">
    <name type="scientific">Toxocara canis</name>
    <name type="common">Canine roundworm</name>
    <dbReference type="NCBI Taxonomy" id="6265"/>
    <lineage>
        <taxon>Eukaryota</taxon>
        <taxon>Metazoa</taxon>
        <taxon>Ecdysozoa</taxon>
        <taxon>Nematoda</taxon>
        <taxon>Chromadorea</taxon>
        <taxon>Rhabditida</taxon>
        <taxon>Spirurina</taxon>
        <taxon>Ascaridomorpha</taxon>
        <taxon>Ascaridoidea</taxon>
        <taxon>Toxocaridae</taxon>
        <taxon>Toxocara</taxon>
    </lineage>
</organism>
<dbReference type="InterPro" id="IPR008936">
    <property type="entry name" value="Rho_GTPase_activation_prot"/>
</dbReference>
<dbReference type="SMART" id="SM00324">
    <property type="entry name" value="RhoGAP"/>
    <property type="match status" value="1"/>
</dbReference>